<dbReference type="RefSeq" id="WP_095909912.1">
    <property type="nucleotide sequence ID" value="NZ_CAUVLU010000002.1"/>
</dbReference>
<evidence type="ECO:0000313" key="1">
    <source>
        <dbReference type="EMBL" id="ATA86541.1"/>
    </source>
</evidence>
<dbReference type="EMBL" id="CP022386">
    <property type="protein sequence ID" value="ATA86541.1"/>
    <property type="molecule type" value="Genomic_DNA"/>
</dbReference>
<name>A0A250FND8_9FLAO</name>
<dbReference type="OrthoDB" id="6922296at2"/>
<organism evidence="1 2">
    <name type="scientific">Capnocytophaga gingivalis</name>
    <dbReference type="NCBI Taxonomy" id="1017"/>
    <lineage>
        <taxon>Bacteria</taxon>
        <taxon>Pseudomonadati</taxon>
        <taxon>Bacteroidota</taxon>
        <taxon>Flavobacteriia</taxon>
        <taxon>Flavobacteriales</taxon>
        <taxon>Flavobacteriaceae</taxon>
        <taxon>Capnocytophaga</taxon>
    </lineage>
</organism>
<dbReference type="AlphaFoldDB" id="A0A250FND8"/>
<reference evidence="2" key="1">
    <citation type="submission" date="2017-06" db="EMBL/GenBank/DDBJ databases">
        <title>Capnocytophaga spp. assemblies.</title>
        <authorList>
            <person name="Gulvik C.A."/>
        </authorList>
    </citation>
    <scope>NUCLEOTIDE SEQUENCE [LARGE SCALE GENOMIC DNA]</scope>
    <source>
        <strain evidence="2">H1496</strain>
    </source>
</reference>
<protein>
    <submittedName>
        <fullName evidence="1">Uncharacterized protein</fullName>
    </submittedName>
</protein>
<dbReference type="KEGG" id="cgh:CGC50_04800"/>
<dbReference type="Proteomes" id="UP000217250">
    <property type="component" value="Chromosome"/>
</dbReference>
<proteinExistence type="predicted"/>
<accession>A0A250FND8</accession>
<dbReference type="GeneID" id="84807881"/>
<gene>
    <name evidence="1" type="ORF">CGC50_04800</name>
</gene>
<evidence type="ECO:0000313" key="2">
    <source>
        <dbReference type="Proteomes" id="UP000217250"/>
    </source>
</evidence>
<sequence>MNHHLENHYSGDWAWNQFVSLYEEFDTSNSLTKELLQQLNYHRDIAQVIWGKFESSSLSVITQPVPALDNLSIADCIAAPNLLQRLKECLMRME</sequence>